<evidence type="ECO:0008006" key="2">
    <source>
        <dbReference type="Google" id="ProtNLM"/>
    </source>
</evidence>
<reference evidence="1" key="1">
    <citation type="journal article" date="2014" name="Front. Microbiol.">
        <title>High frequency of phylogenetically diverse reductive dehalogenase-homologous genes in deep subseafloor sedimentary metagenomes.</title>
        <authorList>
            <person name="Kawai M."/>
            <person name="Futagami T."/>
            <person name="Toyoda A."/>
            <person name="Takaki Y."/>
            <person name="Nishi S."/>
            <person name="Hori S."/>
            <person name="Arai W."/>
            <person name="Tsubouchi T."/>
            <person name="Morono Y."/>
            <person name="Uchiyama I."/>
            <person name="Ito T."/>
            <person name="Fujiyama A."/>
            <person name="Inagaki F."/>
            <person name="Takami H."/>
        </authorList>
    </citation>
    <scope>NUCLEOTIDE SEQUENCE</scope>
    <source>
        <strain evidence="1">Expedition CK06-06</strain>
    </source>
</reference>
<feature type="non-terminal residue" evidence="1">
    <location>
        <position position="301"/>
    </location>
</feature>
<protein>
    <recommendedName>
        <fullName evidence="2">Bacteriophage Mu GpT domain-containing protein</fullName>
    </recommendedName>
</protein>
<dbReference type="EMBL" id="BARU01007373">
    <property type="protein sequence ID" value="GAH44558.1"/>
    <property type="molecule type" value="Genomic_DNA"/>
</dbReference>
<evidence type="ECO:0000313" key="1">
    <source>
        <dbReference type="EMBL" id="GAH44558.1"/>
    </source>
</evidence>
<comment type="caution">
    <text evidence="1">The sequence shown here is derived from an EMBL/GenBank/DDBJ whole genome shotgun (WGS) entry which is preliminary data.</text>
</comment>
<dbReference type="AlphaFoldDB" id="X1HGZ7"/>
<gene>
    <name evidence="1" type="ORF">S03H2_14530</name>
</gene>
<accession>X1HGZ7</accession>
<sequence>MISKLFKRWDWSKFDPENIDHRKKLTMQLKYFLAIPDLEANPKFAKIEEFQEDRKQHQEMVQKVQEFTAASDFPASILPVIQKYDQLTYYDNAYEQIFDTRDMSGLRRNGFDLLDISNNVQFIATPLGSKAKLYQMAGEKEHVYFERYAGGLNWDRTLFDDEEYLTIESLTKAYRNAAYQARAAVFYAMIETLPAAQNIRWQPPTPPLLLNTGRGYTAIRDANSLNLAAETIILNVLNRGYGVTPANTTFIVLVPLQLRGRIKRALSIGLDAYSESEKHIDYKFQMITTTMLATTNVYYVI</sequence>
<organism evidence="1">
    <name type="scientific">marine sediment metagenome</name>
    <dbReference type="NCBI Taxonomy" id="412755"/>
    <lineage>
        <taxon>unclassified sequences</taxon>
        <taxon>metagenomes</taxon>
        <taxon>ecological metagenomes</taxon>
    </lineage>
</organism>
<proteinExistence type="predicted"/>
<name>X1HGZ7_9ZZZZ</name>